<dbReference type="SUPFAM" id="SSF48726">
    <property type="entry name" value="Immunoglobulin"/>
    <property type="match status" value="1"/>
</dbReference>
<dbReference type="Gene3D" id="3.80.10.10">
    <property type="entry name" value="Ribonuclease Inhibitor"/>
    <property type="match status" value="2"/>
</dbReference>
<keyword evidence="9" id="KW-1185">Reference proteome</keyword>
<evidence type="ECO:0000313" key="8">
    <source>
        <dbReference type="EMBL" id="OAD58432.1"/>
    </source>
</evidence>
<dbReference type="PROSITE" id="PS50835">
    <property type="entry name" value="IG_LIKE"/>
    <property type="match status" value="1"/>
</dbReference>
<dbReference type="Proteomes" id="UP000250275">
    <property type="component" value="Unassembled WGS sequence"/>
</dbReference>
<proteinExistence type="predicted"/>
<dbReference type="GO" id="GO:0071944">
    <property type="term" value="C:cell periphery"/>
    <property type="evidence" value="ECO:0007669"/>
    <property type="project" value="UniProtKB-ARBA"/>
</dbReference>
<dbReference type="InterPro" id="IPR003599">
    <property type="entry name" value="Ig_sub"/>
</dbReference>
<organism evidence="8 9">
    <name type="scientific">Eufriesea mexicana</name>
    <dbReference type="NCBI Taxonomy" id="516756"/>
    <lineage>
        <taxon>Eukaryota</taxon>
        <taxon>Metazoa</taxon>
        <taxon>Ecdysozoa</taxon>
        <taxon>Arthropoda</taxon>
        <taxon>Hexapoda</taxon>
        <taxon>Insecta</taxon>
        <taxon>Pterygota</taxon>
        <taxon>Neoptera</taxon>
        <taxon>Endopterygota</taxon>
        <taxon>Hymenoptera</taxon>
        <taxon>Apocrita</taxon>
        <taxon>Aculeata</taxon>
        <taxon>Apoidea</taxon>
        <taxon>Anthophila</taxon>
        <taxon>Apidae</taxon>
        <taxon>Eufriesea</taxon>
    </lineage>
</organism>
<dbReference type="AlphaFoldDB" id="A0A310SSB1"/>
<keyword evidence="1" id="KW-0433">Leucine-rich repeat</keyword>
<feature type="compositionally biased region" description="Basic and acidic residues" evidence="5">
    <location>
        <begin position="725"/>
        <end position="737"/>
    </location>
</feature>
<keyword evidence="6" id="KW-0812">Transmembrane</keyword>
<dbReference type="Pfam" id="PF13855">
    <property type="entry name" value="LRR_8"/>
    <property type="match status" value="2"/>
</dbReference>
<protein>
    <submittedName>
        <fullName evidence="8">Immunoglobulin superfamily containing leucine-rich repeat protein</fullName>
    </submittedName>
</protein>
<dbReference type="InterPro" id="IPR003598">
    <property type="entry name" value="Ig_sub2"/>
</dbReference>
<dbReference type="PANTHER" id="PTHR24366:SF151">
    <property type="entry name" value="KEKKON 2"/>
    <property type="match status" value="1"/>
</dbReference>
<keyword evidence="6" id="KW-1133">Transmembrane helix</keyword>
<dbReference type="PROSITE" id="PS51450">
    <property type="entry name" value="LRR"/>
    <property type="match status" value="2"/>
</dbReference>
<sequence length="749" mass="82823">MDRLAIVCKLEVPGNAGYKGKIAVLDENVGGVHEISDQGDQISLDDQSDVASDTRDDPLLYQMSNVSQWVECANRDLKGLPQGAREETQVLDLSNNHLVSLPPESFQTLGLINLQRLYLGRSHISRIASRAFVGLVGLVELDLSENLIEEIPSETFPSYSNLMKLLLNGNPIREIRRGAFQHLAHLTNLELSQCRLENIEQGAFDGLHLLEWLRLDGNRLTRVPDLTLPLGGSLRGLTLHNNPWLCDCRLQATQAWLNESAPAAPQESEPVCDAPPKLRGKQIKAVKLNELACLPQIDLQERVEAYEGDNVTLKCDVYAVPAAKLTWWFNGELCELQNEEDSPSISSTTYPRYVYRQRGGTNMSSALLLYSVESLNEGTYTCVAENGAGSAEANLSLRVLFQEKITVEPPSDHSRSGYVVAIAAGALVGTLFALGSLIGSIAFCVRKRRRDRKRNSKALVSQNKSVMPITKDTTTSLPCRKGNGSLIGLEHQQMVSYTERELNRAATLERREHRNLEEPYCSPVSKYLTEPDLINEVPETTDVGYGQLYRHQPGERQILEYDSGYPLQPDLRPSNIPQLSYLDQDGYPLNFGLPKIPFSAASTLPRLRQRMPVEGSAVAPPARYSREAEFLARSPGYDPVLPRTDTRYTAEGYPYPVQQPLPIQPVEQPIQQQLPVSPVSPVAVFPEVPFIPSPPAAYRGETTPLSPRSLLSKTAREAAAAAVARAEDLQPPHHPESPDEGYVGDAMDV</sequence>
<evidence type="ECO:0000313" key="9">
    <source>
        <dbReference type="Proteomes" id="UP000250275"/>
    </source>
</evidence>
<evidence type="ECO:0000256" key="2">
    <source>
        <dbReference type="ARBA" id="ARBA00022729"/>
    </source>
</evidence>
<evidence type="ECO:0000256" key="5">
    <source>
        <dbReference type="SAM" id="MobiDB-lite"/>
    </source>
</evidence>
<dbReference type="InterPro" id="IPR007110">
    <property type="entry name" value="Ig-like_dom"/>
</dbReference>
<evidence type="ECO:0000256" key="3">
    <source>
        <dbReference type="ARBA" id="ARBA00022737"/>
    </source>
</evidence>
<keyword evidence="4" id="KW-1015">Disulfide bond</keyword>
<keyword evidence="3" id="KW-0677">Repeat</keyword>
<dbReference type="PANTHER" id="PTHR24366">
    <property type="entry name" value="IG(IMMUNOGLOBULIN) AND LRR(LEUCINE RICH REPEAT) DOMAINS"/>
    <property type="match status" value="1"/>
</dbReference>
<dbReference type="EMBL" id="KQ761005">
    <property type="protein sequence ID" value="OAD58432.1"/>
    <property type="molecule type" value="Genomic_DNA"/>
</dbReference>
<dbReference type="InterPro" id="IPR000483">
    <property type="entry name" value="Cys-rich_flank_reg_C"/>
</dbReference>
<evidence type="ECO:0000256" key="4">
    <source>
        <dbReference type="ARBA" id="ARBA00023157"/>
    </source>
</evidence>
<dbReference type="SMART" id="SM00082">
    <property type="entry name" value="LRRCT"/>
    <property type="match status" value="1"/>
</dbReference>
<gene>
    <name evidence="8" type="ORF">WN48_10931</name>
</gene>
<dbReference type="InterPro" id="IPR032675">
    <property type="entry name" value="LRR_dom_sf"/>
</dbReference>
<dbReference type="SMART" id="SM00408">
    <property type="entry name" value="IGc2"/>
    <property type="match status" value="1"/>
</dbReference>
<dbReference type="SUPFAM" id="SSF52058">
    <property type="entry name" value="L domain-like"/>
    <property type="match status" value="1"/>
</dbReference>
<dbReference type="InterPro" id="IPR013783">
    <property type="entry name" value="Ig-like_fold"/>
</dbReference>
<reference evidence="8 9" key="1">
    <citation type="submission" date="2015-07" db="EMBL/GenBank/DDBJ databases">
        <title>The genome of Eufriesea mexicana.</title>
        <authorList>
            <person name="Pan H."/>
            <person name="Kapheim K."/>
        </authorList>
    </citation>
    <scope>NUCLEOTIDE SEQUENCE [LARGE SCALE GENOMIC DNA]</scope>
    <source>
        <strain evidence="8">0111107269</strain>
        <tissue evidence="8">Whole body</tissue>
    </source>
</reference>
<dbReference type="OrthoDB" id="643377at2759"/>
<evidence type="ECO:0000256" key="6">
    <source>
        <dbReference type="SAM" id="Phobius"/>
    </source>
</evidence>
<dbReference type="Gene3D" id="2.60.40.10">
    <property type="entry name" value="Immunoglobulins"/>
    <property type="match status" value="1"/>
</dbReference>
<keyword evidence="2" id="KW-0732">Signal</keyword>
<name>A0A310SSB1_9HYME</name>
<dbReference type="InterPro" id="IPR001611">
    <property type="entry name" value="Leu-rich_rpt"/>
</dbReference>
<evidence type="ECO:0000256" key="1">
    <source>
        <dbReference type="ARBA" id="ARBA00022614"/>
    </source>
</evidence>
<feature type="domain" description="Ig-like" evidence="7">
    <location>
        <begin position="295"/>
        <end position="396"/>
    </location>
</feature>
<feature type="transmembrane region" description="Helical" evidence="6">
    <location>
        <begin position="418"/>
        <end position="445"/>
    </location>
</feature>
<dbReference type="Pfam" id="PF13927">
    <property type="entry name" value="Ig_3"/>
    <property type="match status" value="1"/>
</dbReference>
<dbReference type="InterPro" id="IPR036179">
    <property type="entry name" value="Ig-like_dom_sf"/>
</dbReference>
<dbReference type="FunFam" id="3.80.10.10:FF:000082">
    <property type="entry name" value="Leucine-rich repeat-containing 24"/>
    <property type="match status" value="1"/>
</dbReference>
<keyword evidence="6" id="KW-0472">Membrane</keyword>
<feature type="region of interest" description="Disordered" evidence="5">
    <location>
        <begin position="717"/>
        <end position="749"/>
    </location>
</feature>
<dbReference type="SMART" id="SM00369">
    <property type="entry name" value="LRR_TYP"/>
    <property type="match status" value="6"/>
</dbReference>
<accession>A0A310SSB1</accession>
<dbReference type="SMART" id="SM00409">
    <property type="entry name" value="IG"/>
    <property type="match status" value="1"/>
</dbReference>
<evidence type="ECO:0000259" key="7">
    <source>
        <dbReference type="PROSITE" id="PS50835"/>
    </source>
</evidence>
<dbReference type="InterPro" id="IPR003591">
    <property type="entry name" value="Leu-rich_rpt_typical-subtyp"/>
</dbReference>